<keyword evidence="6" id="KW-0805">Transcription regulation</keyword>
<evidence type="ECO:0000256" key="6">
    <source>
        <dbReference type="HAMAP-Rule" id="MF_01836"/>
    </source>
</evidence>
<feature type="binding site" evidence="6">
    <location>
        <position position="488"/>
    </location>
    <ligand>
        <name>ATP</name>
        <dbReference type="ChEBI" id="CHEBI:30616"/>
        <label>2</label>
        <note>ligand shared between homodimeric partners</note>
    </ligand>
</feature>
<feature type="binding site" evidence="6">
    <location>
        <position position="74"/>
    </location>
    <ligand>
        <name>ATP</name>
        <dbReference type="ChEBI" id="CHEBI:30616"/>
        <label>1</label>
        <note>ligand shared between homodimeric partners</note>
    </ligand>
</feature>
<dbReference type="EC" id="2.7.11.1" evidence="6"/>
<gene>
    <name evidence="6 9" type="primary">kaiC</name>
    <name evidence="9" type="ORF">JX360_06550</name>
</gene>
<dbReference type="InterPro" id="IPR051347">
    <property type="entry name" value="Circadian_clock_KaiC-rel"/>
</dbReference>
<dbReference type="InterPro" id="IPR047222">
    <property type="entry name" value="KaiC_C"/>
</dbReference>
<feature type="modified residue" description="Phosphothreonine; by autocatalysis" evidence="6">
    <location>
        <position position="455"/>
    </location>
</feature>
<feature type="binding site" evidence="6">
    <location>
        <position position="314"/>
    </location>
    <ligand>
        <name>ATP</name>
        <dbReference type="ChEBI" id="CHEBI:30616"/>
        <label>2</label>
        <note>ligand shared between homodimeric partners</note>
    </ligand>
</feature>
<feature type="binding site" evidence="6">
    <location>
        <position position="247"/>
    </location>
    <ligand>
        <name>ATP</name>
        <dbReference type="ChEBI" id="CHEBI:30616"/>
        <label>1</label>
        <note>ligand shared between homodimeric partners</note>
    </ligand>
</feature>
<feature type="binding site" evidence="6">
    <location>
        <position position="72"/>
    </location>
    <ligand>
        <name>ATP</name>
        <dbReference type="ChEBI" id="CHEBI:30616"/>
        <label>1</label>
        <note>ligand shared between homodimeric partners</note>
    </ligand>
</feature>
<feature type="binding site" evidence="6">
    <location>
        <position position="318"/>
    </location>
    <ligand>
        <name>Mg(2+)</name>
        <dbReference type="ChEBI" id="CHEBI:18420"/>
        <label>2</label>
    </ligand>
</feature>
<keyword evidence="5 6" id="KW-0378">Hydrolase</keyword>
<keyword evidence="6" id="KW-0067">ATP-binding</keyword>
<sequence>MNQPFGPSEPQEPQAQDKAAEVSTAPPQPSRRMGLLEPRGIPKKPTGIEGFDDISHDGLPLGRTTLVSGTSGTGKTLFATQFLYNGIVQYQEPGIFVTFEETPADIIRNASSFGWDLQSLIDKGQLFILDASPDPEGYEVSGNFDLSALIERIQYAIRKYKAKRVSIDSVTAIFQQYDPAGIVRRELFRLTARLKQANVTTVMTTERTDEYGPIARFGVEEFVSDNVVVLRNILEGEKRRRTIEILKLRGTTHMKGEYPFTITNDGINIFPLGAMQLTQRSSNVRVSSGIEKLDEMCGGGFFKDSIILATGATGTGKTSLVSKFLERGCLDGERCILFAYEESRAQLSRNASSWGIDLEEFERQGLLKIICAYPESAGLEDHLQKIKTEMMAFKPSRIAIDSLSALARGVSQNAFRQFVIGVTGLAKQEEITGFFTNTTDQFMGSHSITESHISTITDTIILLQYVEIRGEMARALNVFKMRGSWHDKGIREYLISNAGIQIRDSFRGYERIISGSPTRINVDEKNELSRIVQNVQALDDDGF</sequence>
<feature type="binding site" evidence="6">
    <location>
        <position position="484"/>
    </location>
    <ligand>
        <name>ATP</name>
        <dbReference type="ChEBI" id="CHEBI:30616"/>
        <label>2</label>
        <note>ligand shared between homodimeric partners</note>
    </ligand>
</feature>
<feature type="binding site" evidence="6">
    <location>
        <position position="76"/>
    </location>
    <ligand>
        <name>ATP</name>
        <dbReference type="ChEBI" id="CHEBI:30616"/>
        <label>1</label>
        <note>ligand shared between homodimeric partners</note>
    </ligand>
</feature>
<dbReference type="PROSITE" id="PS51146">
    <property type="entry name" value="KAIC"/>
    <property type="match status" value="2"/>
</dbReference>
<evidence type="ECO:0000256" key="2">
    <source>
        <dbReference type="ARBA" id="ARBA00022679"/>
    </source>
</evidence>
<feature type="region of interest" description="Disordered" evidence="7">
    <location>
        <begin position="1"/>
        <end position="47"/>
    </location>
</feature>
<feature type="binding site" evidence="6">
    <location>
        <position position="77"/>
    </location>
    <ligand>
        <name>ATP</name>
        <dbReference type="ChEBI" id="CHEBI:30616"/>
        <label>1</label>
        <note>ligand shared between homodimeric partners</note>
    </ligand>
</feature>
<dbReference type="HAMAP" id="MF_01836">
    <property type="entry name" value="KaiC"/>
    <property type="match status" value="1"/>
</dbReference>
<dbReference type="EC" id="3.6.4.-" evidence="6"/>
<dbReference type="NCBIfam" id="TIGR02655">
    <property type="entry name" value="circ_KaiC"/>
    <property type="match status" value="1"/>
</dbReference>
<reference evidence="9" key="1">
    <citation type="submission" date="2021-02" db="EMBL/GenBank/DDBJ databases">
        <title>The CRISPR/cas machinery reduction and long-range gene transfer in the hot spring cyanobacterium Synechococcus.</title>
        <authorList>
            <person name="Dvorak P."/>
            <person name="Jahodarova E."/>
            <person name="Hasler P."/>
            <person name="Poulickova A."/>
        </authorList>
    </citation>
    <scope>NUCLEOTIDE SEQUENCE</scope>
    <source>
        <strain evidence="9">Rupite</strain>
    </source>
</reference>
<dbReference type="InterPro" id="IPR027417">
    <property type="entry name" value="P-loop_NTPase"/>
</dbReference>
<dbReference type="PIRSF" id="PIRSF039117">
    <property type="entry name" value="KaiC"/>
    <property type="match status" value="1"/>
</dbReference>
<feature type="binding site" evidence="6">
    <location>
        <position position="482"/>
    </location>
    <ligand>
        <name>ATP</name>
        <dbReference type="ChEBI" id="CHEBI:30616"/>
        <label>2</label>
        <note>ligand shared between homodimeric partners</note>
    </ligand>
</feature>
<feature type="binding site" evidence="6">
    <location>
        <position position="73"/>
    </location>
    <ligand>
        <name>ATP</name>
        <dbReference type="ChEBI" id="CHEBI:30616"/>
        <label>1</label>
        <note>ligand shared between homodimeric partners</note>
    </ligand>
</feature>
<dbReference type="Gene3D" id="3.40.50.300">
    <property type="entry name" value="P-loop containing nucleotide triphosphate hydrolases"/>
    <property type="match status" value="2"/>
</dbReference>
<dbReference type="InterPro" id="IPR013503">
    <property type="entry name" value="Circadian_KaiC_bact"/>
</dbReference>
<keyword evidence="6" id="KW-0090">Biological rhythms</keyword>
<name>A0ABT0C9W4_THEVL</name>
<accession>A0ABT0C9W4</accession>
<dbReference type="InterPro" id="IPR014774">
    <property type="entry name" value="KaiC-like_dom"/>
</dbReference>
<feature type="binding site" evidence="6">
    <location>
        <position position="316"/>
    </location>
    <ligand>
        <name>ATP</name>
        <dbReference type="ChEBI" id="CHEBI:30616"/>
        <label>2</label>
        <note>ligand shared between homodimeric partners</note>
    </ligand>
</feature>
<dbReference type="SUPFAM" id="SSF52540">
    <property type="entry name" value="P-loop containing nucleoside triphosphate hydrolases"/>
    <property type="match status" value="2"/>
</dbReference>
<keyword evidence="3 6" id="KW-0677">Repeat</keyword>
<keyword evidence="6" id="KW-0479">Metal-binding</keyword>
<keyword evidence="6" id="KW-0460">Magnesium</keyword>
<feature type="binding site" evidence="6">
    <location>
        <position position="75"/>
    </location>
    <ligand>
        <name>ATP</name>
        <dbReference type="ChEBI" id="CHEBI:30616"/>
        <label>1</label>
        <note>ligand shared between homodimeric partners</note>
    </ligand>
</feature>
<keyword evidence="10" id="KW-1185">Reference proteome</keyword>
<dbReference type="CDD" id="cd19484">
    <property type="entry name" value="KaiC_C"/>
    <property type="match status" value="1"/>
</dbReference>
<dbReference type="InterPro" id="IPR010624">
    <property type="entry name" value="KaiC_dom"/>
</dbReference>
<feature type="binding site" evidence="6">
    <location>
        <position position="341"/>
    </location>
    <ligand>
        <name>Mg(2+)</name>
        <dbReference type="ChEBI" id="CHEBI:18420"/>
        <label>2</label>
    </ligand>
</feature>
<feature type="binding site" evidence="6">
    <location>
        <position position="486"/>
    </location>
    <ligand>
        <name>ATP</name>
        <dbReference type="ChEBI" id="CHEBI:30616"/>
        <label>2</label>
        <note>ligand shared between homodimeric partners</note>
    </ligand>
</feature>
<proteinExistence type="inferred from homology"/>
<evidence type="ECO:0000313" key="10">
    <source>
        <dbReference type="Proteomes" id="UP000830835"/>
    </source>
</evidence>
<feature type="binding site" evidence="6">
    <location>
        <position position="354"/>
    </location>
    <ligand>
        <name>ATP</name>
        <dbReference type="ChEBI" id="CHEBI:30616"/>
        <label>2</label>
        <note>ligand shared between homodimeric partners</note>
    </ligand>
</feature>
<protein>
    <recommendedName>
        <fullName evidence="6">Circadian clock oscillator protein KaiC</fullName>
        <ecNumber evidence="6">2.7.11.1</ecNumber>
        <ecNumber evidence="6">3.6.4.-</ecNumber>
    </recommendedName>
</protein>
<feature type="binding site" evidence="6">
    <location>
        <position position="315"/>
    </location>
    <ligand>
        <name>ATP</name>
        <dbReference type="ChEBI" id="CHEBI:30616"/>
        <label>2</label>
        <note>ligand shared between homodimeric partners</note>
    </ligand>
</feature>
<keyword evidence="4 6" id="KW-0418">Kinase</keyword>
<feature type="binding site" evidence="6">
    <location>
        <position position="249"/>
    </location>
    <ligand>
        <name>ATP</name>
        <dbReference type="ChEBI" id="CHEBI:30616"/>
        <label>1</label>
        <note>ligand shared between homodimeric partners</note>
    </ligand>
</feature>
<feature type="binding site" evidence="6">
    <location>
        <position position="318"/>
    </location>
    <ligand>
        <name>ATP</name>
        <dbReference type="ChEBI" id="CHEBI:30616"/>
        <label>2</label>
        <note>ligand shared between homodimeric partners</note>
    </ligand>
</feature>
<keyword evidence="2 6" id="KW-0808">Transferase</keyword>
<comment type="caution">
    <text evidence="9">The sequence shown here is derived from an EMBL/GenBank/DDBJ whole genome shotgun (WGS) entry which is preliminary data.</text>
</comment>
<keyword evidence="6" id="KW-0678">Repressor</keyword>
<keyword evidence="6" id="KW-0547">Nucleotide-binding</keyword>
<feature type="binding site" evidence="6">
    <location>
        <position position="480"/>
    </location>
    <ligand>
        <name>ATP</name>
        <dbReference type="ChEBI" id="CHEBI:30616"/>
        <label>2</label>
        <note>ligand shared between homodimeric partners</note>
    </ligand>
</feature>
<feature type="binding site" evidence="6">
    <location>
        <position position="317"/>
    </location>
    <ligand>
        <name>ATP</name>
        <dbReference type="ChEBI" id="CHEBI:30616"/>
        <label>2</label>
        <note>ligand shared between homodimeric partners</note>
    </ligand>
</feature>
<feature type="binding site" evidence="6">
    <location>
        <position position="251"/>
    </location>
    <ligand>
        <name>ATP</name>
        <dbReference type="ChEBI" id="CHEBI:30616"/>
        <label>1</label>
        <note>ligand shared between homodimeric partners</note>
    </ligand>
</feature>
<evidence type="ECO:0000256" key="3">
    <source>
        <dbReference type="ARBA" id="ARBA00022737"/>
    </source>
</evidence>
<dbReference type="Proteomes" id="UP000830835">
    <property type="component" value="Unassembled WGS sequence"/>
</dbReference>
<organism evidence="9 10">
    <name type="scientific">Thermostichus vulcanus str. 'Rupite'</name>
    <dbReference type="NCBI Taxonomy" id="2813851"/>
    <lineage>
        <taxon>Bacteria</taxon>
        <taxon>Bacillati</taxon>
        <taxon>Cyanobacteriota</taxon>
        <taxon>Cyanophyceae</taxon>
        <taxon>Thermostichales</taxon>
        <taxon>Thermostichaceae</taxon>
        <taxon>Thermostichus</taxon>
    </lineage>
</organism>
<feature type="domain" description="KaiC" evidence="8">
    <location>
        <begin position="284"/>
        <end position="516"/>
    </location>
</feature>
<dbReference type="InterPro" id="IPR030665">
    <property type="entry name" value="KaiC"/>
</dbReference>
<evidence type="ECO:0000256" key="4">
    <source>
        <dbReference type="ARBA" id="ARBA00022777"/>
    </source>
</evidence>
<keyword evidence="1 6" id="KW-0597">Phosphoprotein</keyword>
<dbReference type="InterPro" id="IPR047221">
    <property type="entry name" value="KaiC_N"/>
</dbReference>
<keyword evidence="6" id="KW-0804">Transcription</keyword>
<evidence type="ECO:0000256" key="1">
    <source>
        <dbReference type="ARBA" id="ARBA00022553"/>
    </source>
</evidence>
<feature type="binding site" evidence="6">
    <location>
        <position position="76"/>
    </location>
    <ligand>
        <name>Mg(2+)</name>
        <dbReference type="ChEBI" id="CHEBI:18420"/>
        <label>1</label>
    </ligand>
</feature>
<dbReference type="NCBIfam" id="NF006799">
    <property type="entry name" value="PRK09302.1"/>
    <property type="match status" value="1"/>
</dbReference>
<comment type="similarity">
    <text evidence="6">Belongs to the KaiC family.</text>
</comment>
<dbReference type="RefSeq" id="WP_279611301.1">
    <property type="nucleotide sequence ID" value="NZ_JAFIRA010000012.1"/>
</dbReference>
<dbReference type="Pfam" id="PF06745">
    <property type="entry name" value="ATPase"/>
    <property type="match status" value="2"/>
</dbReference>
<feature type="binding site" evidence="6">
    <location>
        <position position="481"/>
    </location>
    <ligand>
        <name>ATP</name>
        <dbReference type="ChEBI" id="CHEBI:30616"/>
        <label>2</label>
        <note>ligand shared between homodimeric partners</note>
    </ligand>
</feature>
<dbReference type="PANTHER" id="PTHR42926:SF1">
    <property type="entry name" value="CIRCADIAN CLOCK OSCILLATOR PROTEIN KAIC 1"/>
    <property type="match status" value="1"/>
</dbReference>
<feature type="binding site" evidence="6">
    <location>
        <position position="474"/>
    </location>
    <ligand>
        <name>ATP</name>
        <dbReference type="ChEBI" id="CHEBI:30616"/>
        <label>2</label>
        <note>ligand shared between homodimeric partners</note>
    </ligand>
</feature>
<dbReference type="PANTHER" id="PTHR42926">
    <property type="match status" value="1"/>
</dbReference>
<feature type="domain" description="KaiC" evidence="8">
    <location>
        <begin position="42"/>
        <end position="283"/>
    </location>
</feature>
<dbReference type="EMBL" id="JAFIRA010000012">
    <property type="protein sequence ID" value="MCJ2542566.1"/>
    <property type="molecule type" value="Genomic_DNA"/>
</dbReference>
<comment type="caution">
    <text evidence="6">Lacks conserved residue(s) required for the propagation of feature annotation.</text>
</comment>
<evidence type="ECO:0000259" key="8">
    <source>
        <dbReference type="PROSITE" id="PS51146"/>
    </source>
</evidence>
<feature type="binding site" evidence="6">
    <location>
        <position position="112"/>
    </location>
    <ligand>
        <name>ATP</name>
        <dbReference type="ChEBI" id="CHEBI:30616"/>
        <label>1</label>
        <note>ligand shared between homodimeric partners</note>
    </ligand>
</feature>
<feature type="modified residue" description="Phosphoserine; by autocatalysis" evidence="6">
    <location>
        <position position="454"/>
    </location>
</feature>
<evidence type="ECO:0000256" key="7">
    <source>
        <dbReference type="SAM" id="MobiDB-lite"/>
    </source>
</evidence>
<keyword evidence="6" id="KW-0723">Serine/threonine-protein kinase</keyword>
<dbReference type="GO" id="GO:0004674">
    <property type="term" value="F:protein serine/threonine kinase activity"/>
    <property type="evidence" value="ECO:0007669"/>
    <property type="project" value="UniProtKB-EC"/>
</dbReference>
<evidence type="ECO:0000313" key="9">
    <source>
        <dbReference type="EMBL" id="MCJ2542566.1"/>
    </source>
</evidence>
<feature type="binding site" evidence="6">
    <location>
        <position position="313"/>
    </location>
    <ligand>
        <name>ATP</name>
        <dbReference type="ChEBI" id="CHEBI:30616"/>
        <label>2</label>
        <note>ligand shared between homodimeric partners</note>
    </ligand>
</feature>
<dbReference type="CDD" id="cd19485">
    <property type="entry name" value="KaiC-N"/>
    <property type="match status" value="1"/>
</dbReference>
<evidence type="ECO:0000256" key="5">
    <source>
        <dbReference type="ARBA" id="ARBA00022801"/>
    </source>
</evidence>
<feature type="binding site" evidence="6">
    <location>
        <position position="253"/>
    </location>
    <ligand>
        <name>ATP</name>
        <dbReference type="ChEBI" id="CHEBI:30616"/>
        <label>1</label>
        <note>ligand shared between homodimeric partners</note>
    </ligand>
</feature>
<feature type="binding site" evidence="6">
    <location>
        <position position="248"/>
    </location>
    <ligand>
        <name>ATP</name>
        <dbReference type="ChEBI" id="CHEBI:30616"/>
        <label>1</label>
        <note>ligand shared between homodimeric partners</note>
    </ligand>
</feature>